<dbReference type="Proteomes" id="UP000580250">
    <property type="component" value="Unassembled WGS sequence"/>
</dbReference>
<protein>
    <submittedName>
        <fullName evidence="1">Uncharacterized protein</fullName>
    </submittedName>
</protein>
<evidence type="ECO:0000313" key="2">
    <source>
        <dbReference type="Proteomes" id="UP000580250"/>
    </source>
</evidence>
<proteinExistence type="predicted"/>
<gene>
    <name evidence="1" type="ORF">MENT_LOCUS24058</name>
</gene>
<dbReference type="AlphaFoldDB" id="A0A6V7VCE0"/>
<sequence>MYVYAFVGSGYSPFFKLGLRAFQILCSGSEVPPGLAPELGSGASSRNHTHTNQGFPMQDSSHIFEKTKVFFVFFENFNFRIFDYCLNRGILTFLS</sequence>
<accession>A0A6V7VCE0</accession>
<reference evidence="1 2" key="1">
    <citation type="submission" date="2020-08" db="EMBL/GenBank/DDBJ databases">
        <authorList>
            <person name="Koutsovoulos G."/>
            <person name="Danchin GJ E."/>
        </authorList>
    </citation>
    <scope>NUCLEOTIDE SEQUENCE [LARGE SCALE GENOMIC DNA]</scope>
</reference>
<organism evidence="1 2">
    <name type="scientific">Meloidogyne enterolobii</name>
    <name type="common">Root-knot nematode worm</name>
    <name type="synonym">Meloidogyne mayaguensis</name>
    <dbReference type="NCBI Taxonomy" id="390850"/>
    <lineage>
        <taxon>Eukaryota</taxon>
        <taxon>Metazoa</taxon>
        <taxon>Ecdysozoa</taxon>
        <taxon>Nematoda</taxon>
        <taxon>Chromadorea</taxon>
        <taxon>Rhabditida</taxon>
        <taxon>Tylenchina</taxon>
        <taxon>Tylenchomorpha</taxon>
        <taxon>Tylenchoidea</taxon>
        <taxon>Meloidogynidae</taxon>
        <taxon>Meloidogyninae</taxon>
        <taxon>Meloidogyne</taxon>
    </lineage>
</organism>
<evidence type="ECO:0000313" key="1">
    <source>
        <dbReference type="EMBL" id="CAD2172502.1"/>
    </source>
</evidence>
<name>A0A6V7VCE0_MELEN</name>
<dbReference type="EMBL" id="CAJEWN010000201">
    <property type="protein sequence ID" value="CAD2172502.1"/>
    <property type="molecule type" value="Genomic_DNA"/>
</dbReference>
<comment type="caution">
    <text evidence="1">The sequence shown here is derived from an EMBL/GenBank/DDBJ whole genome shotgun (WGS) entry which is preliminary data.</text>
</comment>